<gene>
    <name evidence="2" type="ORF">SDC9_170643</name>
</gene>
<reference evidence="2" key="1">
    <citation type="submission" date="2019-08" db="EMBL/GenBank/DDBJ databases">
        <authorList>
            <person name="Kucharzyk K."/>
            <person name="Murdoch R.W."/>
            <person name="Higgins S."/>
            <person name="Loffler F."/>
        </authorList>
    </citation>
    <scope>NUCLEOTIDE SEQUENCE</scope>
</reference>
<feature type="compositionally biased region" description="Basic and acidic residues" evidence="1">
    <location>
        <begin position="47"/>
        <end position="57"/>
    </location>
</feature>
<feature type="compositionally biased region" description="Basic and acidic residues" evidence="1">
    <location>
        <begin position="109"/>
        <end position="120"/>
    </location>
</feature>
<comment type="caution">
    <text evidence="2">The sequence shown here is derived from an EMBL/GenBank/DDBJ whole genome shotgun (WGS) entry which is preliminary data.</text>
</comment>
<organism evidence="2">
    <name type="scientific">bioreactor metagenome</name>
    <dbReference type="NCBI Taxonomy" id="1076179"/>
    <lineage>
        <taxon>unclassified sequences</taxon>
        <taxon>metagenomes</taxon>
        <taxon>ecological metagenomes</taxon>
    </lineage>
</organism>
<feature type="region of interest" description="Disordered" evidence="1">
    <location>
        <begin position="169"/>
        <end position="189"/>
    </location>
</feature>
<dbReference type="EMBL" id="VSSQ01071709">
    <property type="protein sequence ID" value="MPN23255.1"/>
    <property type="molecule type" value="Genomic_DNA"/>
</dbReference>
<proteinExistence type="predicted"/>
<feature type="region of interest" description="Disordered" evidence="1">
    <location>
        <begin position="37"/>
        <end position="145"/>
    </location>
</feature>
<name>A0A645G9D4_9ZZZZ</name>
<sequence>MYIFVQRHIDAGGVRRSGVFAHHANGKAEPRFLIVKQQSHGKKQREVHKQALGEQHRSQKRNLGKTRDTARPQGGGDGAVHDLAGIRLAQKIGKARAKNRERKARHGLVPHEGHGDHGIDQRAQSAPRRRHENGRRRAVAEKPRLKAEKRAQHHHALDAKVQVSRFFAQDASQSGQQKRRAKLHGHLKKQSRFVHSAASFRLRARTTR</sequence>
<feature type="compositionally biased region" description="Basic residues" evidence="1">
    <location>
        <begin position="127"/>
        <end position="137"/>
    </location>
</feature>
<dbReference type="AlphaFoldDB" id="A0A645G9D4"/>
<accession>A0A645G9D4</accession>
<evidence type="ECO:0000313" key="2">
    <source>
        <dbReference type="EMBL" id="MPN23255.1"/>
    </source>
</evidence>
<evidence type="ECO:0000256" key="1">
    <source>
        <dbReference type="SAM" id="MobiDB-lite"/>
    </source>
</evidence>
<feature type="compositionally biased region" description="Basic residues" evidence="1">
    <location>
        <begin position="93"/>
        <end position="108"/>
    </location>
</feature>
<feature type="compositionally biased region" description="Basic residues" evidence="1">
    <location>
        <begin position="177"/>
        <end position="189"/>
    </location>
</feature>
<protein>
    <submittedName>
        <fullName evidence="2">Uncharacterized protein</fullName>
    </submittedName>
</protein>